<dbReference type="InterPro" id="IPR016032">
    <property type="entry name" value="Sig_transdc_resp-reg_C-effctor"/>
</dbReference>
<dbReference type="SMART" id="SM00421">
    <property type="entry name" value="HTH_LUXR"/>
    <property type="match status" value="1"/>
</dbReference>
<dbReference type="GO" id="GO:0000160">
    <property type="term" value="P:phosphorelay signal transduction system"/>
    <property type="evidence" value="ECO:0007669"/>
    <property type="project" value="UniProtKB-KW"/>
</dbReference>
<evidence type="ECO:0000256" key="1">
    <source>
        <dbReference type="ARBA" id="ARBA00022553"/>
    </source>
</evidence>
<organism evidence="9 10">
    <name type="scientific">Pseudoduganella guangdongensis</name>
    <dbReference type="NCBI Taxonomy" id="2692179"/>
    <lineage>
        <taxon>Bacteria</taxon>
        <taxon>Pseudomonadati</taxon>
        <taxon>Pseudomonadota</taxon>
        <taxon>Betaproteobacteria</taxon>
        <taxon>Burkholderiales</taxon>
        <taxon>Oxalobacteraceae</taxon>
        <taxon>Telluria group</taxon>
        <taxon>Pseudoduganella</taxon>
    </lineage>
</organism>
<dbReference type="FunFam" id="3.40.50.2300:FF:000018">
    <property type="entry name" value="DNA-binding transcriptional regulator NtrC"/>
    <property type="match status" value="1"/>
</dbReference>
<dbReference type="GO" id="GO:0006355">
    <property type="term" value="P:regulation of DNA-templated transcription"/>
    <property type="evidence" value="ECO:0007669"/>
    <property type="project" value="InterPro"/>
</dbReference>
<proteinExistence type="predicted"/>
<name>A0A6N9HPX3_9BURK</name>
<evidence type="ECO:0000256" key="3">
    <source>
        <dbReference type="ARBA" id="ARBA00023015"/>
    </source>
</evidence>
<evidence type="ECO:0000259" key="8">
    <source>
        <dbReference type="PROSITE" id="PS50110"/>
    </source>
</evidence>
<keyword evidence="4" id="KW-0238">DNA-binding</keyword>
<dbReference type="PANTHER" id="PTHR44688">
    <property type="entry name" value="DNA-BINDING TRANSCRIPTIONAL ACTIVATOR DEVR_DOSR"/>
    <property type="match status" value="1"/>
</dbReference>
<comment type="caution">
    <text evidence="9">The sequence shown here is derived from an EMBL/GenBank/DDBJ whole genome shotgun (WGS) entry which is preliminary data.</text>
</comment>
<dbReference type="PROSITE" id="PS00622">
    <property type="entry name" value="HTH_LUXR_1"/>
    <property type="match status" value="1"/>
</dbReference>
<dbReference type="SUPFAM" id="SSF46894">
    <property type="entry name" value="C-terminal effector domain of the bipartite response regulators"/>
    <property type="match status" value="1"/>
</dbReference>
<evidence type="ECO:0000256" key="5">
    <source>
        <dbReference type="ARBA" id="ARBA00023163"/>
    </source>
</evidence>
<reference evidence="9 10" key="1">
    <citation type="submission" date="2019-12" db="EMBL/GenBank/DDBJ databases">
        <title>Novel species isolated from a subtropical stream in China.</title>
        <authorList>
            <person name="Lu H."/>
        </authorList>
    </citation>
    <scope>NUCLEOTIDE SEQUENCE [LARGE SCALE GENOMIC DNA]</scope>
    <source>
        <strain evidence="9 10">DS3</strain>
    </source>
</reference>
<sequence>MPPSITHIIDDDPTLRNALQRLLRSVSLDSEDYASCTEFLKAAKPDVPSCLLLDVRLPGISGLEFQSQLIALGIDIPVIFMTGYGDIPMSVQAMKAGAVDFLPKPFRDQDLLDAVNAAIEKDIARRESQASSQLLLRRFEGLTDRERQVMQLVTTGLLNKQVAFELGLSEITIKLHRASVMRKMDASSLADLVKMSEKLAGVGLPSARLPGNS</sequence>
<dbReference type="Proteomes" id="UP000448575">
    <property type="component" value="Unassembled WGS sequence"/>
</dbReference>
<dbReference type="Gene3D" id="3.40.50.2300">
    <property type="match status" value="1"/>
</dbReference>
<dbReference type="PRINTS" id="PR00038">
    <property type="entry name" value="HTHLUXR"/>
</dbReference>
<gene>
    <name evidence="9" type="ORF">GTP41_25730</name>
</gene>
<protein>
    <submittedName>
        <fullName evidence="9">Response regulator</fullName>
    </submittedName>
</protein>
<dbReference type="InterPro" id="IPR011006">
    <property type="entry name" value="CheY-like_superfamily"/>
</dbReference>
<keyword evidence="1 6" id="KW-0597">Phosphoprotein</keyword>
<keyword evidence="5" id="KW-0804">Transcription</keyword>
<evidence type="ECO:0000259" key="7">
    <source>
        <dbReference type="PROSITE" id="PS50043"/>
    </source>
</evidence>
<keyword evidence="3" id="KW-0805">Transcription regulation</keyword>
<evidence type="ECO:0000313" key="10">
    <source>
        <dbReference type="Proteomes" id="UP000448575"/>
    </source>
</evidence>
<evidence type="ECO:0000256" key="6">
    <source>
        <dbReference type="PROSITE-ProRule" id="PRU00169"/>
    </source>
</evidence>
<feature type="domain" description="Response regulatory" evidence="8">
    <location>
        <begin position="5"/>
        <end position="119"/>
    </location>
</feature>
<dbReference type="CDD" id="cd06170">
    <property type="entry name" value="LuxR_C_like"/>
    <property type="match status" value="1"/>
</dbReference>
<dbReference type="AlphaFoldDB" id="A0A6N9HPX3"/>
<dbReference type="SMART" id="SM00448">
    <property type="entry name" value="REC"/>
    <property type="match status" value="1"/>
</dbReference>
<dbReference type="Pfam" id="PF00072">
    <property type="entry name" value="Response_reg"/>
    <property type="match status" value="1"/>
</dbReference>
<evidence type="ECO:0000313" key="9">
    <source>
        <dbReference type="EMBL" id="MYN05499.1"/>
    </source>
</evidence>
<dbReference type="PANTHER" id="PTHR44688:SF16">
    <property type="entry name" value="DNA-BINDING TRANSCRIPTIONAL ACTIVATOR DEVR_DOSR"/>
    <property type="match status" value="1"/>
</dbReference>
<dbReference type="InterPro" id="IPR036388">
    <property type="entry name" value="WH-like_DNA-bd_sf"/>
</dbReference>
<dbReference type="CDD" id="cd17537">
    <property type="entry name" value="REC_FixJ"/>
    <property type="match status" value="1"/>
</dbReference>
<dbReference type="Gene3D" id="1.10.10.10">
    <property type="entry name" value="Winged helix-like DNA-binding domain superfamily/Winged helix DNA-binding domain"/>
    <property type="match status" value="1"/>
</dbReference>
<feature type="modified residue" description="4-aspartylphosphate" evidence="6">
    <location>
        <position position="54"/>
    </location>
</feature>
<dbReference type="PROSITE" id="PS50043">
    <property type="entry name" value="HTH_LUXR_2"/>
    <property type="match status" value="1"/>
</dbReference>
<dbReference type="GO" id="GO:0003677">
    <property type="term" value="F:DNA binding"/>
    <property type="evidence" value="ECO:0007669"/>
    <property type="project" value="UniProtKB-KW"/>
</dbReference>
<evidence type="ECO:0000256" key="2">
    <source>
        <dbReference type="ARBA" id="ARBA00023012"/>
    </source>
</evidence>
<dbReference type="PROSITE" id="PS50110">
    <property type="entry name" value="RESPONSE_REGULATORY"/>
    <property type="match status" value="1"/>
</dbReference>
<keyword evidence="2" id="KW-0902">Two-component regulatory system</keyword>
<dbReference type="InterPro" id="IPR001789">
    <property type="entry name" value="Sig_transdc_resp-reg_receiver"/>
</dbReference>
<keyword evidence="10" id="KW-1185">Reference proteome</keyword>
<dbReference type="InterPro" id="IPR000792">
    <property type="entry name" value="Tscrpt_reg_LuxR_C"/>
</dbReference>
<dbReference type="SUPFAM" id="SSF52172">
    <property type="entry name" value="CheY-like"/>
    <property type="match status" value="1"/>
</dbReference>
<dbReference type="EMBL" id="WWCJ01000031">
    <property type="protein sequence ID" value="MYN05499.1"/>
    <property type="molecule type" value="Genomic_DNA"/>
</dbReference>
<evidence type="ECO:0000256" key="4">
    <source>
        <dbReference type="ARBA" id="ARBA00023125"/>
    </source>
</evidence>
<dbReference type="Pfam" id="PF00196">
    <property type="entry name" value="GerE"/>
    <property type="match status" value="1"/>
</dbReference>
<accession>A0A6N9HPX3</accession>
<feature type="domain" description="HTH luxR-type" evidence="7">
    <location>
        <begin position="135"/>
        <end position="200"/>
    </location>
</feature>